<dbReference type="Proteomes" id="UP000323337">
    <property type="component" value="Unassembled WGS sequence"/>
</dbReference>
<protein>
    <recommendedName>
        <fullName evidence="3">DUF4367 domain-containing protein</fullName>
    </recommendedName>
</protein>
<comment type="caution">
    <text evidence="1">The sequence shown here is derived from an EMBL/GenBank/DDBJ whole genome shotgun (WGS) entry which is preliminary data.</text>
</comment>
<dbReference type="RefSeq" id="WP_303700604.1">
    <property type="nucleotide sequence ID" value="NZ_VSIV01000090.1"/>
</dbReference>
<proteinExistence type="predicted"/>
<evidence type="ECO:0008006" key="3">
    <source>
        <dbReference type="Google" id="ProtNLM"/>
    </source>
</evidence>
<gene>
    <name evidence="1" type="ORF">FXF49_03935</name>
</gene>
<evidence type="ECO:0000313" key="1">
    <source>
        <dbReference type="EMBL" id="TYB33900.1"/>
    </source>
</evidence>
<dbReference type="EMBL" id="VSIV01000090">
    <property type="protein sequence ID" value="TYB33900.1"/>
    <property type="molecule type" value="Genomic_DNA"/>
</dbReference>
<dbReference type="AlphaFoldDB" id="A0A5D0MQG2"/>
<reference evidence="1 2" key="1">
    <citation type="submission" date="2019-08" db="EMBL/GenBank/DDBJ databases">
        <title>Genomic characterization of a novel candidate phylum (ARYD3) from a high temperature, high salinity tertiary oil reservoir in north central Oklahoma, USA.</title>
        <authorList>
            <person name="Youssef N.H."/>
            <person name="Yadav A."/>
            <person name="Elshahed M.S."/>
        </authorList>
    </citation>
    <scope>NUCLEOTIDE SEQUENCE [LARGE SCALE GENOMIC DNA]</scope>
    <source>
        <strain evidence="1">ARYD1</strain>
    </source>
</reference>
<organism evidence="1 2">
    <name type="scientific">Flexistipes sinusarabici</name>
    <dbReference type="NCBI Taxonomy" id="2352"/>
    <lineage>
        <taxon>Bacteria</taxon>
        <taxon>Pseudomonadati</taxon>
        <taxon>Deferribacterota</taxon>
        <taxon>Deferribacteres</taxon>
        <taxon>Deferribacterales</taxon>
        <taxon>Flexistipitaceae</taxon>
        <taxon>Flexistipes</taxon>
    </lineage>
</organism>
<name>A0A5D0MQG2_FLESI</name>
<sequence>MKTFKSIFIVFILSLVVTNTVWADKKNYPAKLGELKKIRMIEGEKAIQSVMKLHLGAKITLEDAIVAEYKGDNGKKAIIWASMSETSKTAENLIRRMNKKMPSSNMYRNFKSIKINGCKIYSVDGMGMKNYYFGKNKWNYWLAVNTANSRAVLNDFMGNLTGCKNSE</sequence>
<accession>A0A5D0MQG2</accession>
<evidence type="ECO:0000313" key="2">
    <source>
        <dbReference type="Proteomes" id="UP000323337"/>
    </source>
</evidence>